<reference evidence="2" key="1">
    <citation type="submission" date="2021-01" db="EMBL/GenBank/DDBJ databases">
        <title>Whole genome shotgun sequence of Sphaerisporangium rufum NBRC 109079.</title>
        <authorList>
            <person name="Komaki H."/>
            <person name="Tamura T."/>
        </authorList>
    </citation>
    <scope>NUCLEOTIDE SEQUENCE</scope>
    <source>
        <strain evidence="2">NBRC 109079</strain>
    </source>
</reference>
<proteinExistence type="predicted"/>
<gene>
    <name evidence="2" type="ORF">Sru01_61720</name>
</gene>
<evidence type="ECO:0000256" key="1">
    <source>
        <dbReference type="SAM" id="MobiDB-lite"/>
    </source>
</evidence>
<feature type="compositionally biased region" description="Basic and acidic residues" evidence="1">
    <location>
        <begin position="263"/>
        <end position="279"/>
    </location>
</feature>
<protein>
    <submittedName>
        <fullName evidence="2">Uncharacterized protein</fullName>
    </submittedName>
</protein>
<comment type="caution">
    <text evidence="2">The sequence shown here is derived from an EMBL/GenBank/DDBJ whole genome shotgun (WGS) entry which is preliminary data.</text>
</comment>
<keyword evidence="3" id="KW-1185">Reference proteome</keyword>
<feature type="compositionally biased region" description="Low complexity" evidence="1">
    <location>
        <begin position="303"/>
        <end position="319"/>
    </location>
</feature>
<dbReference type="EMBL" id="BOOU01000089">
    <property type="protein sequence ID" value="GII81190.1"/>
    <property type="molecule type" value="Genomic_DNA"/>
</dbReference>
<name>A0A919RAJ4_9ACTN</name>
<organism evidence="2 3">
    <name type="scientific">Sphaerisporangium rufum</name>
    <dbReference type="NCBI Taxonomy" id="1381558"/>
    <lineage>
        <taxon>Bacteria</taxon>
        <taxon>Bacillati</taxon>
        <taxon>Actinomycetota</taxon>
        <taxon>Actinomycetes</taxon>
        <taxon>Streptosporangiales</taxon>
        <taxon>Streptosporangiaceae</taxon>
        <taxon>Sphaerisporangium</taxon>
    </lineage>
</organism>
<feature type="region of interest" description="Disordered" evidence="1">
    <location>
        <begin position="256"/>
        <end position="279"/>
    </location>
</feature>
<accession>A0A919RAJ4</accession>
<feature type="region of interest" description="Disordered" evidence="1">
    <location>
        <begin position="303"/>
        <end position="325"/>
    </location>
</feature>
<dbReference type="RefSeq" id="WP_203993085.1">
    <property type="nucleotide sequence ID" value="NZ_BOOU01000089.1"/>
</dbReference>
<dbReference type="AlphaFoldDB" id="A0A919RAJ4"/>
<dbReference type="Proteomes" id="UP000655287">
    <property type="component" value="Unassembled WGS sequence"/>
</dbReference>
<sequence length="325" mass="34264">MRTGRGRAARRPAAGSAVSALSLPAVLVLSLPAALALVLGRPALALAATPSPAATATPAPAASPDPAADRRAVYCLAAAHRPQVAEAAVSLGLGTAVPDRPDAVRTGDLTYSVDQWRTARPEAFERACTALLATVPDLPPAERPDEPGVLVSTLGSLGQLLAGSLLTLLVQRLDARAARRRQRRDALAQASGDFRAAAYTYIDAWIDGPATAGAQRAELERRRDVLADTLRRLPVQGRRRAEAEHLAELVTGYPGPAFTVAHGRPDHDERQAGREERRREVAHLTRDTEALIDRHIRDLWSRAARPAAASSGGAPAGAGTEEGRP</sequence>
<evidence type="ECO:0000313" key="3">
    <source>
        <dbReference type="Proteomes" id="UP000655287"/>
    </source>
</evidence>
<evidence type="ECO:0000313" key="2">
    <source>
        <dbReference type="EMBL" id="GII81190.1"/>
    </source>
</evidence>